<keyword evidence="1" id="KW-1133">Transmembrane helix</keyword>
<evidence type="ECO:0000313" key="2">
    <source>
        <dbReference type="EMBL" id="KAK7367470.1"/>
    </source>
</evidence>
<proteinExistence type="predicted"/>
<keyword evidence="1" id="KW-0812">Transmembrane</keyword>
<evidence type="ECO:0000256" key="1">
    <source>
        <dbReference type="SAM" id="Phobius"/>
    </source>
</evidence>
<sequence length="102" mass="11696">MVPKKRRIEKASTLSILRRFIFLGLDFRTIHRFHVYVHPTTILLSEGPSDAISETQIMKSMELAKWKVRNTARKPSSSISFHFIWVPCLFLCGSAGVLSFTN</sequence>
<protein>
    <submittedName>
        <fullName evidence="2">Uncharacterized protein</fullName>
    </submittedName>
</protein>
<dbReference type="Proteomes" id="UP001374584">
    <property type="component" value="Unassembled WGS sequence"/>
</dbReference>
<accession>A0AAN9N694</accession>
<name>A0AAN9N694_PHACN</name>
<reference evidence="2 3" key="1">
    <citation type="submission" date="2024-01" db="EMBL/GenBank/DDBJ databases">
        <title>The genomes of 5 underutilized Papilionoideae crops provide insights into root nodulation and disease resistanc.</title>
        <authorList>
            <person name="Jiang F."/>
        </authorList>
    </citation>
    <scope>NUCLEOTIDE SEQUENCE [LARGE SCALE GENOMIC DNA]</scope>
    <source>
        <strain evidence="2">JINMINGXINNONG_FW02</strain>
        <tissue evidence="2">Leaves</tissue>
    </source>
</reference>
<dbReference type="AlphaFoldDB" id="A0AAN9N694"/>
<evidence type="ECO:0000313" key="3">
    <source>
        <dbReference type="Proteomes" id="UP001374584"/>
    </source>
</evidence>
<gene>
    <name evidence="2" type="ORF">VNO80_09482</name>
</gene>
<keyword evidence="3" id="KW-1185">Reference proteome</keyword>
<organism evidence="2 3">
    <name type="scientific">Phaseolus coccineus</name>
    <name type="common">Scarlet runner bean</name>
    <name type="synonym">Phaseolus multiflorus</name>
    <dbReference type="NCBI Taxonomy" id="3886"/>
    <lineage>
        <taxon>Eukaryota</taxon>
        <taxon>Viridiplantae</taxon>
        <taxon>Streptophyta</taxon>
        <taxon>Embryophyta</taxon>
        <taxon>Tracheophyta</taxon>
        <taxon>Spermatophyta</taxon>
        <taxon>Magnoliopsida</taxon>
        <taxon>eudicotyledons</taxon>
        <taxon>Gunneridae</taxon>
        <taxon>Pentapetalae</taxon>
        <taxon>rosids</taxon>
        <taxon>fabids</taxon>
        <taxon>Fabales</taxon>
        <taxon>Fabaceae</taxon>
        <taxon>Papilionoideae</taxon>
        <taxon>50 kb inversion clade</taxon>
        <taxon>NPAAA clade</taxon>
        <taxon>indigoferoid/millettioid clade</taxon>
        <taxon>Phaseoleae</taxon>
        <taxon>Phaseolus</taxon>
    </lineage>
</organism>
<keyword evidence="1" id="KW-0472">Membrane</keyword>
<feature type="transmembrane region" description="Helical" evidence="1">
    <location>
        <begin position="79"/>
        <end position="100"/>
    </location>
</feature>
<dbReference type="EMBL" id="JAYMYR010000004">
    <property type="protein sequence ID" value="KAK7367470.1"/>
    <property type="molecule type" value="Genomic_DNA"/>
</dbReference>
<comment type="caution">
    <text evidence="2">The sequence shown here is derived from an EMBL/GenBank/DDBJ whole genome shotgun (WGS) entry which is preliminary data.</text>
</comment>